<keyword evidence="3" id="KW-1185">Reference proteome</keyword>
<protein>
    <submittedName>
        <fullName evidence="2">Serine hydrolase</fullName>
    </submittedName>
</protein>
<dbReference type="InterPro" id="IPR050789">
    <property type="entry name" value="Diverse_Enzym_Activities"/>
</dbReference>
<dbReference type="Proteomes" id="UP001064971">
    <property type="component" value="Chromosome"/>
</dbReference>
<dbReference type="PANTHER" id="PTHR43283">
    <property type="entry name" value="BETA-LACTAMASE-RELATED"/>
    <property type="match status" value="1"/>
</dbReference>
<dbReference type="Pfam" id="PF00144">
    <property type="entry name" value="Beta-lactamase"/>
    <property type="match status" value="1"/>
</dbReference>
<proteinExistence type="predicted"/>
<evidence type="ECO:0000313" key="2">
    <source>
        <dbReference type="EMBL" id="BDP40509.1"/>
    </source>
</evidence>
<feature type="domain" description="Beta-lactamase-related" evidence="1">
    <location>
        <begin position="39"/>
        <end position="303"/>
    </location>
</feature>
<dbReference type="EMBL" id="AP026560">
    <property type="protein sequence ID" value="BDP40509.1"/>
    <property type="molecule type" value="Genomic_DNA"/>
</dbReference>
<accession>A0ABN6RCZ7</accession>
<name>A0ABN6RCZ7_9DEIO</name>
<keyword evidence="2" id="KW-0378">Hydrolase</keyword>
<gene>
    <name evidence="2" type="ORF">DAETH_04780</name>
</gene>
<dbReference type="Gene3D" id="3.40.710.10">
    <property type="entry name" value="DD-peptidase/beta-lactamase superfamily"/>
    <property type="match status" value="1"/>
</dbReference>
<evidence type="ECO:0000313" key="3">
    <source>
        <dbReference type="Proteomes" id="UP001064971"/>
    </source>
</evidence>
<organism evidence="2 3">
    <name type="scientific">Deinococcus aetherius</name>
    <dbReference type="NCBI Taxonomy" id="200252"/>
    <lineage>
        <taxon>Bacteria</taxon>
        <taxon>Thermotogati</taxon>
        <taxon>Deinococcota</taxon>
        <taxon>Deinococci</taxon>
        <taxon>Deinococcales</taxon>
        <taxon>Deinococcaceae</taxon>
        <taxon>Deinococcus</taxon>
    </lineage>
</organism>
<dbReference type="InterPro" id="IPR012338">
    <property type="entry name" value="Beta-lactam/transpept-like"/>
</dbReference>
<dbReference type="GO" id="GO:0016787">
    <property type="term" value="F:hydrolase activity"/>
    <property type="evidence" value="ECO:0007669"/>
    <property type="project" value="UniProtKB-KW"/>
</dbReference>
<dbReference type="PANTHER" id="PTHR43283:SF7">
    <property type="entry name" value="BETA-LACTAMASE-RELATED DOMAIN-CONTAINING PROTEIN"/>
    <property type="match status" value="1"/>
</dbReference>
<reference evidence="2" key="1">
    <citation type="submission" date="2022-07" db="EMBL/GenBank/DDBJ databases">
        <title>Complete Genome Sequence of the Radioresistant Bacterium Deinococcus aetherius ST0316, Isolated from the Air Dust collected in Lower Stratosphere above Japan.</title>
        <authorList>
            <person name="Satoh K."/>
            <person name="Hagiwara K."/>
            <person name="Katsumata K."/>
            <person name="Kubo A."/>
            <person name="Yokobori S."/>
            <person name="Yamagishi A."/>
            <person name="Oono Y."/>
            <person name="Narumi I."/>
        </authorList>
    </citation>
    <scope>NUCLEOTIDE SEQUENCE</scope>
    <source>
        <strain evidence="2">ST0316</strain>
    </source>
</reference>
<evidence type="ECO:0000259" key="1">
    <source>
        <dbReference type="Pfam" id="PF00144"/>
    </source>
</evidence>
<sequence length="325" mass="35154">MMCVPSDLPTTRPEDAGLDPNRLDALHARIERALPHVTSLLVARHGHLAFERYFGIYPTSPQDTQSVTKSLVSLLVGVALDRGLLAGLDQPVLPLLGSDADALTDARWRDVTVRHLLTMTSGLPSELTDAAYDEAWMASEDPVRFALARPLVADPGTAFHYSNAGVHLLGAVLAQAAGQNLADFAQEALFTPLGIAPPPWPRDPLGRPLACGSAHLTPREMLRLGGLVLGRGRWEGRQLVPPGWVEEATRVHVQGYGWMEGLPGYGLLWWVTREGGTEGWYATGYGGQYVAVFPALELVAVMTGRVEDHPNHRHVIAEGVLGAVR</sequence>
<dbReference type="SUPFAM" id="SSF56601">
    <property type="entry name" value="beta-lactamase/transpeptidase-like"/>
    <property type="match status" value="1"/>
</dbReference>
<dbReference type="InterPro" id="IPR001466">
    <property type="entry name" value="Beta-lactam-related"/>
</dbReference>